<dbReference type="InterPro" id="IPR032861">
    <property type="entry name" value="TAXi_N"/>
</dbReference>
<evidence type="ECO:0000256" key="4">
    <source>
        <dbReference type="ARBA" id="ARBA00022801"/>
    </source>
</evidence>
<dbReference type="InterPro" id="IPR033121">
    <property type="entry name" value="PEPTIDASE_A1"/>
</dbReference>
<dbReference type="PANTHER" id="PTHR47967:SF14">
    <property type="entry name" value="EUKARYOTIC ASPARTYL PROTEASE FAMILY PROTEIN"/>
    <property type="match status" value="1"/>
</dbReference>
<sequence length="454" mass="48979">MVRALHILITLLLFLSTPSDALIQITTRLIHHDSRFSPLYDAAATAADRAERSVRASLARLQLASSLSSTRSDEDQGAAGNNDNIEAPLVLAVNQNLFYVNFSIGDPPVPQLAVMDTGSSFSWVKCLPCNLCSSPSPGSEATFFDPSMSRTYTPRPCTKACRRCTTGTGPSNCMYAIDYLSGHSSSGVYSTDQLTFRTSDDGVTTVPDVQFGCCHNLTGIKKLDQHATGILALSGKRSLPFEETPLVIKLGSLFSYCIGSIFDRSYPYNRLSIGAGDADLAGDSTPFITDHIGHYFLQLQNISLGGQVLDIPSQVFTKISKQQGITLDSGSELSFLYTDAFDVVKSEVQKLASSVLTEVPGGKGAYELCYRGSVNVEGQGFPVLGLHFADDADLVVDNTGMFYQVEDGVFCLAVLRSNSVSIVGVMAQQGYNVGYDLKASRVYFQDIDCQLLEG</sequence>
<name>A0AAV2CQY2_9ROSI</name>
<evidence type="ECO:0000259" key="7">
    <source>
        <dbReference type="PROSITE" id="PS51767"/>
    </source>
</evidence>
<dbReference type="Gene3D" id="2.40.70.10">
    <property type="entry name" value="Acid Proteases"/>
    <property type="match status" value="2"/>
</dbReference>
<keyword evidence="2" id="KW-0645">Protease</keyword>
<evidence type="ECO:0000256" key="2">
    <source>
        <dbReference type="ARBA" id="ARBA00022670"/>
    </source>
</evidence>
<dbReference type="PROSITE" id="PS51767">
    <property type="entry name" value="PEPTIDASE_A1"/>
    <property type="match status" value="1"/>
</dbReference>
<dbReference type="EMBL" id="OZ034814">
    <property type="protein sequence ID" value="CAL1358740.1"/>
    <property type="molecule type" value="Genomic_DNA"/>
</dbReference>
<dbReference type="GO" id="GO:0004190">
    <property type="term" value="F:aspartic-type endopeptidase activity"/>
    <property type="evidence" value="ECO:0007669"/>
    <property type="project" value="UniProtKB-KW"/>
</dbReference>
<keyword evidence="3" id="KW-0064">Aspartyl protease</keyword>
<dbReference type="SUPFAM" id="SSF50630">
    <property type="entry name" value="Acid proteases"/>
    <property type="match status" value="1"/>
</dbReference>
<evidence type="ECO:0000256" key="6">
    <source>
        <dbReference type="SAM" id="SignalP"/>
    </source>
</evidence>
<dbReference type="InterPro" id="IPR021109">
    <property type="entry name" value="Peptidase_aspartic_dom_sf"/>
</dbReference>
<evidence type="ECO:0000256" key="3">
    <source>
        <dbReference type="ARBA" id="ARBA00022750"/>
    </source>
</evidence>
<dbReference type="Proteomes" id="UP001497516">
    <property type="component" value="Chromosome 10"/>
</dbReference>
<evidence type="ECO:0000256" key="1">
    <source>
        <dbReference type="ARBA" id="ARBA00007447"/>
    </source>
</evidence>
<keyword evidence="9" id="KW-1185">Reference proteome</keyword>
<dbReference type="PANTHER" id="PTHR47967">
    <property type="entry name" value="OS07G0603500 PROTEIN-RELATED"/>
    <property type="match status" value="1"/>
</dbReference>
<dbReference type="Pfam" id="PF14541">
    <property type="entry name" value="TAXi_C"/>
    <property type="match status" value="1"/>
</dbReference>
<feature type="domain" description="Peptidase A1" evidence="7">
    <location>
        <begin position="98"/>
        <end position="445"/>
    </location>
</feature>
<dbReference type="AlphaFoldDB" id="A0AAV2CQY2"/>
<dbReference type="GO" id="GO:0005576">
    <property type="term" value="C:extracellular region"/>
    <property type="evidence" value="ECO:0007669"/>
    <property type="project" value="TreeGrafter"/>
</dbReference>
<gene>
    <name evidence="8" type="ORF">LTRI10_LOCUS6271</name>
</gene>
<reference evidence="8 9" key="1">
    <citation type="submission" date="2024-04" db="EMBL/GenBank/DDBJ databases">
        <authorList>
            <person name="Fracassetti M."/>
        </authorList>
    </citation>
    <scope>NUCLEOTIDE SEQUENCE [LARGE SCALE GENOMIC DNA]</scope>
</reference>
<feature type="chain" id="PRO_5043427232" description="Peptidase A1 domain-containing protein" evidence="6">
    <location>
        <begin position="22"/>
        <end position="454"/>
    </location>
</feature>
<proteinExistence type="inferred from homology"/>
<dbReference type="InterPro" id="IPR034161">
    <property type="entry name" value="Pepsin-like_plant"/>
</dbReference>
<evidence type="ECO:0000313" key="8">
    <source>
        <dbReference type="EMBL" id="CAL1358740.1"/>
    </source>
</evidence>
<dbReference type="Pfam" id="PF14543">
    <property type="entry name" value="TAXi_N"/>
    <property type="match status" value="1"/>
</dbReference>
<feature type="signal peptide" evidence="6">
    <location>
        <begin position="1"/>
        <end position="21"/>
    </location>
</feature>
<keyword evidence="5" id="KW-0325">Glycoprotein</keyword>
<evidence type="ECO:0000256" key="5">
    <source>
        <dbReference type="ARBA" id="ARBA00023180"/>
    </source>
</evidence>
<keyword evidence="4" id="KW-0378">Hydrolase</keyword>
<dbReference type="FunFam" id="2.40.70.10:FF:000033">
    <property type="entry name" value="Aspartyl protease family protein"/>
    <property type="match status" value="1"/>
</dbReference>
<organism evidence="8 9">
    <name type="scientific">Linum trigynum</name>
    <dbReference type="NCBI Taxonomy" id="586398"/>
    <lineage>
        <taxon>Eukaryota</taxon>
        <taxon>Viridiplantae</taxon>
        <taxon>Streptophyta</taxon>
        <taxon>Embryophyta</taxon>
        <taxon>Tracheophyta</taxon>
        <taxon>Spermatophyta</taxon>
        <taxon>Magnoliopsida</taxon>
        <taxon>eudicotyledons</taxon>
        <taxon>Gunneridae</taxon>
        <taxon>Pentapetalae</taxon>
        <taxon>rosids</taxon>
        <taxon>fabids</taxon>
        <taxon>Malpighiales</taxon>
        <taxon>Linaceae</taxon>
        <taxon>Linum</taxon>
    </lineage>
</organism>
<comment type="similarity">
    <text evidence="1">Belongs to the peptidase A1 family.</text>
</comment>
<dbReference type="CDD" id="cd05476">
    <property type="entry name" value="pepsin_A_like_plant"/>
    <property type="match status" value="1"/>
</dbReference>
<protein>
    <recommendedName>
        <fullName evidence="7">Peptidase A1 domain-containing protein</fullName>
    </recommendedName>
</protein>
<dbReference type="InterPro" id="IPR032799">
    <property type="entry name" value="TAXi_C"/>
</dbReference>
<dbReference type="InterPro" id="IPR051708">
    <property type="entry name" value="Plant_Aspart_Prot_A1"/>
</dbReference>
<dbReference type="GO" id="GO:0006508">
    <property type="term" value="P:proteolysis"/>
    <property type="evidence" value="ECO:0007669"/>
    <property type="project" value="UniProtKB-KW"/>
</dbReference>
<evidence type="ECO:0000313" key="9">
    <source>
        <dbReference type="Proteomes" id="UP001497516"/>
    </source>
</evidence>
<keyword evidence="6" id="KW-0732">Signal</keyword>
<accession>A0AAV2CQY2</accession>